<feature type="transmembrane region" description="Helical" evidence="1">
    <location>
        <begin position="78"/>
        <end position="101"/>
    </location>
</feature>
<dbReference type="AlphaFoldDB" id="A0A2P2GE34"/>
<proteinExistence type="predicted"/>
<dbReference type="RefSeq" id="WP_046911733.1">
    <property type="nucleotide sequence ID" value="NZ_BAAAXG010000012.1"/>
</dbReference>
<sequence length="439" mass="47834">MDRPSPSVPYRRPRMLSPLREHLRDTFWFAPVASMVLITLLWWGCSGLDTAIVETLQEAGEYEAVTDLVGIADDAKTIVTTISSAMMTFIGVVFSISLVAVQMASGQFSPRIVRIFIRSRITKAAFSVFLSTFLLSLLVLTSYESETDPRLVTTVPLVQSILTLVMVALSLLLFVAYVNSTLRLMRVGHVVDRITWEAFRVLEKTPAHPAGAGELGPASGELVYRGRAGVLRDVNTALLVAAARRHGVVLRLLPRIGDFVVPGTPILAVHGGTVPRRVASAVSVGIERTFHQDLGFGLRQLSDIALRALSPAVNDPTTAVQCLDRIVQFLAALADRPLGAVAYRDRRRGGGTVRLVQDGPEWTDLVDLGFAEIRGCAAGSPQVSRRMLAGLDDLLTRVPPERAEPLLRHRTLLVQLVERTVPEAADRAFALEPDRQGIG</sequence>
<evidence type="ECO:0000256" key="1">
    <source>
        <dbReference type="SAM" id="Phobius"/>
    </source>
</evidence>
<name>A0A2P2GE34_STREW</name>
<evidence type="ECO:0008006" key="4">
    <source>
        <dbReference type="Google" id="ProtNLM"/>
    </source>
</evidence>
<keyword evidence="1" id="KW-0812">Transmembrane</keyword>
<accession>A0A2P2GE34</accession>
<keyword evidence="3" id="KW-1185">Reference proteome</keyword>
<keyword evidence="1" id="KW-1133">Transmembrane helix</keyword>
<comment type="caution">
    <text evidence="2">The sequence shown here is derived from an EMBL/GenBank/DDBJ whole genome shotgun (WGS) entry which is preliminary data.</text>
</comment>
<evidence type="ECO:0000313" key="2">
    <source>
        <dbReference type="EMBL" id="KKZ69753.1"/>
    </source>
</evidence>
<feature type="transmembrane region" description="Helical" evidence="1">
    <location>
        <begin position="155"/>
        <end position="178"/>
    </location>
</feature>
<dbReference type="InterPro" id="IPR018723">
    <property type="entry name" value="DUF2254_membrane"/>
</dbReference>
<evidence type="ECO:0000313" key="3">
    <source>
        <dbReference type="Proteomes" id="UP000265325"/>
    </source>
</evidence>
<dbReference type="Proteomes" id="UP000265325">
    <property type="component" value="Unassembled WGS sequence"/>
</dbReference>
<dbReference type="EMBL" id="LAQS01000080">
    <property type="protein sequence ID" value="KKZ69753.1"/>
    <property type="molecule type" value="Genomic_DNA"/>
</dbReference>
<keyword evidence="1" id="KW-0472">Membrane</keyword>
<dbReference type="OrthoDB" id="2955631at2"/>
<organism evidence="2 3">
    <name type="scientific">Streptomyces showdoensis</name>
    <dbReference type="NCBI Taxonomy" id="68268"/>
    <lineage>
        <taxon>Bacteria</taxon>
        <taxon>Bacillati</taxon>
        <taxon>Actinomycetota</taxon>
        <taxon>Actinomycetes</taxon>
        <taxon>Kitasatosporales</taxon>
        <taxon>Streptomycetaceae</taxon>
        <taxon>Streptomyces</taxon>
    </lineage>
</organism>
<reference evidence="2 3" key="1">
    <citation type="submission" date="2015-05" db="EMBL/GenBank/DDBJ databases">
        <title>Draft Genome assembly of Streptomyces showdoensis.</title>
        <authorList>
            <person name="Thapa K.K."/>
            <person name="Metsa-Ketela M."/>
        </authorList>
    </citation>
    <scope>NUCLEOTIDE SEQUENCE [LARGE SCALE GENOMIC DNA]</scope>
    <source>
        <strain evidence="2 3">ATCC 15227</strain>
    </source>
</reference>
<protein>
    <recommendedName>
        <fullName evidence="4">DUF2254 domain-containing protein</fullName>
    </recommendedName>
</protein>
<gene>
    <name evidence="2" type="ORF">VO63_32690</name>
</gene>
<feature type="transmembrane region" description="Helical" evidence="1">
    <location>
        <begin position="121"/>
        <end position="143"/>
    </location>
</feature>
<dbReference type="Pfam" id="PF10011">
    <property type="entry name" value="DUF2254"/>
    <property type="match status" value="1"/>
</dbReference>
<feature type="transmembrane region" description="Helical" evidence="1">
    <location>
        <begin position="26"/>
        <end position="44"/>
    </location>
</feature>